<dbReference type="NCBIfam" id="NF003950">
    <property type="entry name" value="PRK05450.1-3"/>
    <property type="match status" value="1"/>
</dbReference>
<dbReference type="FunFam" id="3.90.550.10:FF:000011">
    <property type="entry name" value="3-deoxy-manno-octulosonate cytidylyltransferase"/>
    <property type="match status" value="1"/>
</dbReference>
<dbReference type="GO" id="GO:0016020">
    <property type="term" value="C:membrane"/>
    <property type="evidence" value="ECO:0007669"/>
    <property type="project" value="UniProtKB-SubCell"/>
</dbReference>
<dbReference type="AlphaFoldDB" id="A0A316AJR9"/>
<comment type="similarity">
    <text evidence="5">Belongs to the KdsB family.</text>
</comment>
<dbReference type="EMBL" id="QGDT01000007">
    <property type="protein sequence ID" value="PWJ57489.1"/>
    <property type="molecule type" value="Genomic_DNA"/>
</dbReference>
<comment type="catalytic activity">
    <reaction evidence="5">
        <text>3-deoxy-alpha-D-manno-oct-2-ulosonate + CTP = CMP-3-deoxy-beta-D-manno-octulosonate + diphosphate</text>
        <dbReference type="Rhea" id="RHEA:23448"/>
        <dbReference type="ChEBI" id="CHEBI:33019"/>
        <dbReference type="ChEBI" id="CHEBI:37563"/>
        <dbReference type="ChEBI" id="CHEBI:85986"/>
        <dbReference type="ChEBI" id="CHEBI:85987"/>
        <dbReference type="EC" id="2.7.7.38"/>
    </reaction>
</comment>
<evidence type="ECO:0000256" key="4">
    <source>
        <dbReference type="ARBA" id="ARBA00022985"/>
    </source>
</evidence>
<gene>
    <name evidence="5" type="primary">kdsB</name>
    <name evidence="6" type="ORF">CLV98_107197</name>
</gene>
<organism evidence="6 7">
    <name type="scientific">Dyadobacter jejuensis</name>
    <dbReference type="NCBI Taxonomy" id="1082580"/>
    <lineage>
        <taxon>Bacteria</taxon>
        <taxon>Pseudomonadati</taxon>
        <taxon>Bacteroidota</taxon>
        <taxon>Cytophagia</taxon>
        <taxon>Cytophagales</taxon>
        <taxon>Spirosomataceae</taxon>
        <taxon>Dyadobacter</taxon>
    </lineage>
</organism>
<evidence type="ECO:0000313" key="7">
    <source>
        <dbReference type="Proteomes" id="UP000245880"/>
    </source>
</evidence>
<keyword evidence="7" id="KW-1185">Reference proteome</keyword>
<evidence type="ECO:0000313" key="6">
    <source>
        <dbReference type="EMBL" id="PWJ57489.1"/>
    </source>
</evidence>
<dbReference type="GO" id="GO:0033468">
    <property type="term" value="P:CMP-keto-3-deoxy-D-manno-octulosonic acid biosynthetic process"/>
    <property type="evidence" value="ECO:0007669"/>
    <property type="project" value="UniProtKB-UniRule"/>
</dbReference>
<dbReference type="GO" id="GO:0005829">
    <property type="term" value="C:cytosol"/>
    <property type="evidence" value="ECO:0007669"/>
    <property type="project" value="TreeGrafter"/>
</dbReference>
<dbReference type="Pfam" id="PF02348">
    <property type="entry name" value="CTP_transf_3"/>
    <property type="match status" value="1"/>
</dbReference>
<proteinExistence type="inferred from homology"/>
<keyword evidence="4 5" id="KW-0448">Lipopolysaccharide biosynthesis</keyword>
<sequence length="260" mass="29310">MTQISKYYHSNTRPVQILGIIPARYASTRFPAKALVDIGGKSMIQRVYEQAIQADRLSKVIVATDDQRILDHVASFGGEAVMTSVDHQSGTDRCHEAFMSIGSHFDYVINIQGDEPFISPEPINELASVLDLSTELATLVKIIDSEDLLFNPNVPKVVLNARQEVLYFSRQTIPYLRGQEPADWLKQHTYYKHIGIYAYRIDVLSKITSLPVSSLEKAEALEQLRWLENGFRIRAVVTTDDSHGVDTPDDLDKVTKKFLS</sequence>
<dbReference type="NCBIfam" id="TIGR00466">
    <property type="entry name" value="kdsB"/>
    <property type="match status" value="1"/>
</dbReference>
<dbReference type="InterPro" id="IPR029044">
    <property type="entry name" value="Nucleotide-diphossugar_trans"/>
</dbReference>
<dbReference type="EC" id="2.7.7.38" evidence="5"/>
<comment type="caution">
    <text evidence="6">The sequence shown here is derived from an EMBL/GenBank/DDBJ whole genome shotgun (WGS) entry which is preliminary data.</text>
</comment>
<comment type="pathway">
    <text evidence="5">Nucleotide-sugar biosynthesis; CMP-3-deoxy-D-manno-octulosonate biosynthesis; CMP-3-deoxy-D-manno-octulosonate from 3-deoxy-D-manno-octulosonate and CTP: step 1/1.</text>
</comment>
<dbReference type="InterPro" id="IPR003329">
    <property type="entry name" value="Cytidylyl_trans"/>
</dbReference>
<dbReference type="SUPFAM" id="SSF53448">
    <property type="entry name" value="Nucleotide-diphospho-sugar transferases"/>
    <property type="match status" value="1"/>
</dbReference>
<dbReference type="CDD" id="cd02517">
    <property type="entry name" value="CMP-KDO-Synthetase"/>
    <property type="match status" value="1"/>
</dbReference>
<evidence type="ECO:0000256" key="1">
    <source>
        <dbReference type="ARBA" id="ARBA00004370"/>
    </source>
</evidence>
<evidence type="ECO:0000256" key="2">
    <source>
        <dbReference type="ARBA" id="ARBA00022679"/>
    </source>
</evidence>
<dbReference type="Proteomes" id="UP000245880">
    <property type="component" value="Unassembled WGS sequence"/>
</dbReference>
<reference evidence="6 7" key="1">
    <citation type="submission" date="2018-03" db="EMBL/GenBank/DDBJ databases">
        <title>Genomic Encyclopedia of Archaeal and Bacterial Type Strains, Phase II (KMG-II): from individual species to whole genera.</title>
        <authorList>
            <person name="Goeker M."/>
        </authorList>
    </citation>
    <scope>NUCLEOTIDE SEQUENCE [LARGE SCALE GENOMIC DNA]</scope>
    <source>
        <strain evidence="6 7">DSM 100346</strain>
    </source>
</reference>
<dbReference type="NCBIfam" id="NF009905">
    <property type="entry name" value="PRK13368.1"/>
    <property type="match status" value="1"/>
</dbReference>
<accession>A0A316AJR9</accession>
<name>A0A316AJR9_9BACT</name>
<dbReference type="PANTHER" id="PTHR42866:SF2">
    <property type="entry name" value="3-DEOXY-MANNO-OCTULOSONATE CYTIDYLYLTRANSFERASE, MITOCHONDRIAL"/>
    <property type="match status" value="1"/>
</dbReference>
<dbReference type="GO" id="GO:0009103">
    <property type="term" value="P:lipopolysaccharide biosynthetic process"/>
    <property type="evidence" value="ECO:0007669"/>
    <property type="project" value="UniProtKB-UniRule"/>
</dbReference>
<evidence type="ECO:0000256" key="3">
    <source>
        <dbReference type="ARBA" id="ARBA00022695"/>
    </source>
</evidence>
<keyword evidence="5" id="KW-0963">Cytoplasm</keyword>
<dbReference type="GO" id="GO:0008690">
    <property type="term" value="F:3-deoxy-manno-octulosonate cytidylyltransferase activity"/>
    <property type="evidence" value="ECO:0007669"/>
    <property type="project" value="UniProtKB-UniRule"/>
</dbReference>
<keyword evidence="3 5" id="KW-0548">Nucleotidyltransferase</keyword>
<dbReference type="PANTHER" id="PTHR42866">
    <property type="entry name" value="3-DEOXY-MANNO-OCTULOSONATE CYTIDYLYLTRANSFERASE"/>
    <property type="match status" value="1"/>
</dbReference>
<dbReference type="HAMAP" id="MF_00057">
    <property type="entry name" value="KdsB"/>
    <property type="match status" value="1"/>
</dbReference>
<keyword evidence="2 5" id="KW-0808">Transferase</keyword>
<dbReference type="NCBIfam" id="NF003952">
    <property type="entry name" value="PRK05450.1-5"/>
    <property type="match status" value="1"/>
</dbReference>
<dbReference type="UniPathway" id="UPA00358">
    <property type="reaction ID" value="UER00476"/>
</dbReference>
<comment type="function">
    <text evidence="5">Activates KDO (a required 8-carbon sugar) for incorporation into bacterial lipopolysaccharide in Gram-negative bacteria.</text>
</comment>
<dbReference type="Gene3D" id="3.90.550.10">
    <property type="entry name" value="Spore Coat Polysaccharide Biosynthesis Protein SpsA, Chain A"/>
    <property type="match status" value="1"/>
</dbReference>
<protein>
    <recommendedName>
        <fullName evidence="5">3-deoxy-manno-octulosonate cytidylyltransferase</fullName>
        <ecNumber evidence="5">2.7.7.38</ecNumber>
    </recommendedName>
    <alternativeName>
        <fullName evidence="5">CMP-2-keto-3-deoxyoctulosonic acid synthase</fullName>
        <shortName evidence="5">CKS</shortName>
        <shortName evidence="5">CMP-KDO synthase</shortName>
    </alternativeName>
</protein>
<evidence type="ECO:0000256" key="5">
    <source>
        <dbReference type="HAMAP-Rule" id="MF_00057"/>
    </source>
</evidence>
<dbReference type="InterPro" id="IPR004528">
    <property type="entry name" value="KdsB"/>
</dbReference>
<comment type="subcellular location">
    <subcellularLocation>
        <location evidence="5">Cytoplasm</location>
    </subcellularLocation>
    <subcellularLocation>
        <location evidence="1">Membrane</location>
    </subcellularLocation>
</comment>